<keyword evidence="2" id="KW-0813">Transport</keyword>
<evidence type="ECO:0000256" key="1">
    <source>
        <dbReference type="ARBA" id="ARBA00005417"/>
    </source>
</evidence>
<dbReference type="Gene3D" id="3.40.50.300">
    <property type="entry name" value="P-loop containing nucleotide triphosphate hydrolases"/>
    <property type="match status" value="1"/>
</dbReference>
<dbReference type="SMART" id="SM00382">
    <property type="entry name" value="AAA"/>
    <property type="match status" value="1"/>
</dbReference>
<dbReference type="Proteomes" id="UP001597285">
    <property type="component" value="Unassembled WGS sequence"/>
</dbReference>
<dbReference type="InterPro" id="IPR027417">
    <property type="entry name" value="P-loop_NTPase"/>
</dbReference>
<evidence type="ECO:0000313" key="7">
    <source>
        <dbReference type="Proteomes" id="UP001597285"/>
    </source>
</evidence>
<reference evidence="7" key="1">
    <citation type="journal article" date="2019" name="Int. J. Syst. Evol. Microbiol.">
        <title>The Global Catalogue of Microorganisms (GCM) 10K type strain sequencing project: providing services to taxonomists for standard genome sequencing and annotation.</title>
        <authorList>
            <consortium name="The Broad Institute Genomics Platform"/>
            <consortium name="The Broad Institute Genome Sequencing Center for Infectious Disease"/>
            <person name="Wu L."/>
            <person name="Ma J."/>
        </authorList>
    </citation>
    <scope>NUCLEOTIDE SEQUENCE [LARGE SCALE GENOMIC DNA]</scope>
    <source>
        <strain evidence="7">KCTC 42143</strain>
    </source>
</reference>
<dbReference type="GO" id="GO:0005524">
    <property type="term" value="F:ATP binding"/>
    <property type="evidence" value="ECO:0007669"/>
    <property type="project" value="UniProtKB-KW"/>
</dbReference>
<organism evidence="6 7">
    <name type="scientific">Carnobacterium antarcticum</name>
    <dbReference type="NCBI Taxonomy" id="2126436"/>
    <lineage>
        <taxon>Bacteria</taxon>
        <taxon>Bacillati</taxon>
        <taxon>Bacillota</taxon>
        <taxon>Bacilli</taxon>
        <taxon>Lactobacillales</taxon>
        <taxon>Carnobacteriaceae</taxon>
        <taxon>Carnobacterium</taxon>
    </lineage>
</organism>
<evidence type="ECO:0000256" key="4">
    <source>
        <dbReference type="ARBA" id="ARBA00022840"/>
    </source>
</evidence>
<keyword evidence="4 6" id="KW-0067">ATP-binding</keyword>
<dbReference type="InterPro" id="IPR017871">
    <property type="entry name" value="ABC_transporter-like_CS"/>
</dbReference>
<keyword evidence="7" id="KW-1185">Reference proteome</keyword>
<dbReference type="CDD" id="cd03235">
    <property type="entry name" value="ABC_Metallic_Cations"/>
    <property type="match status" value="1"/>
</dbReference>
<keyword evidence="3" id="KW-0547">Nucleotide-binding</keyword>
<evidence type="ECO:0000313" key="6">
    <source>
        <dbReference type="EMBL" id="MFD1798357.1"/>
    </source>
</evidence>
<evidence type="ECO:0000256" key="3">
    <source>
        <dbReference type="ARBA" id="ARBA00022741"/>
    </source>
</evidence>
<dbReference type="PROSITE" id="PS50893">
    <property type="entry name" value="ABC_TRANSPORTER_2"/>
    <property type="match status" value="1"/>
</dbReference>
<dbReference type="SUPFAM" id="SSF52540">
    <property type="entry name" value="P-loop containing nucleoside triphosphate hydrolases"/>
    <property type="match status" value="1"/>
</dbReference>
<dbReference type="EMBL" id="JBHUFF010000002">
    <property type="protein sequence ID" value="MFD1798357.1"/>
    <property type="molecule type" value="Genomic_DNA"/>
</dbReference>
<feature type="domain" description="ABC transporter" evidence="5">
    <location>
        <begin position="2"/>
        <end position="234"/>
    </location>
</feature>
<sequence length="244" mass="27141">MIDVKNLTVTYQDEPALSDVSLTIREQAITGVIGPNGAGKSTLLKGMMGLVKTESGVTTVDNQPLNSVRKEIAYVEQRNTVDLTFPIKVEETVLLGTFPKLGLFHRPKERERQKVTESLKKVKMEEFRNRQIGELSGGQLQRVFIARALAQEADIIFLDEPFVGIDMNSEKVIIDLLKQLRDEGKTILVVHHDLSKVTTYFDDLVILNQSLISYGPIAESFTTSNIKAAYGDSMGDLMIKGVKD</sequence>
<protein>
    <submittedName>
        <fullName evidence="6">Metal ABC transporter ATP-binding protein</fullName>
    </submittedName>
</protein>
<comment type="similarity">
    <text evidence="1">Belongs to the ABC transporter superfamily.</text>
</comment>
<evidence type="ECO:0000256" key="2">
    <source>
        <dbReference type="ARBA" id="ARBA00022448"/>
    </source>
</evidence>
<gene>
    <name evidence="6" type="ORF">ACFSBK_00565</name>
</gene>
<name>A0ABW4NLD7_9LACT</name>
<dbReference type="Pfam" id="PF00005">
    <property type="entry name" value="ABC_tran"/>
    <property type="match status" value="1"/>
</dbReference>
<dbReference type="PROSITE" id="PS00211">
    <property type="entry name" value="ABC_TRANSPORTER_1"/>
    <property type="match status" value="1"/>
</dbReference>
<dbReference type="InterPro" id="IPR050153">
    <property type="entry name" value="Metal_Ion_Import_ABC"/>
</dbReference>
<dbReference type="InterPro" id="IPR003593">
    <property type="entry name" value="AAA+_ATPase"/>
</dbReference>
<evidence type="ECO:0000259" key="5">
    <source>
        <dbReference type="PROSITE" id="PS50893"/>
    </source>
</evidence>
<accession>A0ABW4NLD7</accession>
<comment type="caution">
    <text evidence="6">The sequence shown here is derived from an EMBL/GenBank/DDBJ whole genome shotgun (WGS) entry which is preliminary data.</text>
</comment>
<dbReference type="InterPro" id="IPR003439">
    <property type="entry name" value="ABC_transporter-like_ATP-bd"/>
</dbReference>
<proteinExistence type="inferred from homology"/>
<dbReference type="PANTHER" id="PTHR42734">
    <property type="entry name" value="METAL TRANSPORT SYSTEM ATP-BINDING PROTEIN TM_0124-RELATED"/>
    <property type="match status" value="1"/>
</dbReference>
<dbReference type="PANTHER" id="PTHR42734:SF5">
    <property type="entry name" value="IRON TRANSPORT SYSTEM ATP-BINDING PROTEIN HI_0361-RELATED"/>
    <property type="match status" value="1"/>
</dbReference>
<dbReference type="RefSeq" id="WP_082664178.1">
    <property type="nucleotide sequence ID" value="NZ_JBHSQC010000011.1"/>
</dbReference>